<name>A0ABM5JLA1_DIAVI</name>
<sequence>MDWVHCNKCFLKLQPELKMYVVECSHIFCETCVKRVSDTNKCLVCEKSGSFIAIGNDMTSSVQPFFIPLEMQIKKLLEIYQFQMKHRERLCQAQMQKYQFAKKELITYHHKLKGVLSENKIMRNMLLSNSRGPNTGAFITSTPSAMTDDSPCKSVISSIIPLTPMQDKSKQSGHSMPGYAQRLNNNYDGNTGGMPPLRNQPHLMNGDAYYRPSPGMMGHPNMAHLRRLNMPSIHKPPNTSNPISQLHVKRP</sequence>
<keyword evidence="1" id="KW-0479">Metal-binding</keyword>
<dbReference type="EnsemblMetazoa" id="XM_050642759.1">
    <property type="protein sequence ID" value="XP_050498716.1"/>
    <property type="gene ID" value="LOC126879591"/>
</dbReference>
<evidence type="ECO:0000259" key="6">
    <source>
        <dbReference type="PROSITE" id="PS50089"/>
    </source>
</evidence>
<dbReference type="PANTHER" id="PTHR22663">
    <property type="entry name" value="RING FINGER PROTEIN NARYA-RELATED"/>
    <property type="match status" value="1"/>
</dbReference>
<dbReference type="PROSITE" id="PS50089">
    <property type="entry name" value="ZF_RING_2"/>
    <property type="match status" value="1"/>
</dbReference>
<dbReference type="InterPro" id="IPR001841">
    <property type="entry name" value="Znf_RING"/>
</dbReference>
<keyword evidence="3" id="KW-0862">Zinc</keyword>
<organism evidence="7 8">
    <name type="scientific">Diabrotica virgifera virgifera</name>
    <name type="common">western corn rootworm</name>
    <dbReference type="NCBI Taxonomy" id="50390"/>
    <lineage>
        <taxon>Eukaryota</taxon>
        <taxon>Metazoa</taxon>
        <taxon>Ecdysozoa</taxon>
        <taxon>Arthropoda</taxon>
        <taxon>Hexapoda</taxon>
        <taxon>Insecta</taxon>
        <taxon>Pterygota</taxon>
        <taxon>Neoptera</taxon>
        <taxon>Endopterygota</taxon>
        <taxon>Coleoptera</taxon>
        <taxon>Polyphaga</taxon>
        <taxon>Cucujiformia</taxon>
        <taxon>Chrysomeloidea</taxon>
        <taxon>Chrysomelidae</taxon>
        <taxon>Galerucinae</taxon>
        <taxon>Diabroticina</taxon>
        <taxon>Diabroticites</taxon>
        <taxon>Diabrotica</taxon>
    </lineage>
</organism>
<dbReference type="PROSITE" id="PS00518">
    <property type="entry name" value="ZF_RING_1"/>
    <property type="match status" value="1"/>
</dbReference>
<dbReference type="Proteomes" id="UP001652700">
    <property type="component" value="Unplaced"/>
</dbReference>
<evidence type="ECO:0000256" key="3">
    <source>
        <dbReference type="ARBA" id="ARBA00022833"/>
    </source>
</evidence>
<evidence type="ECO:0000256" key="1">
    <source>
        <dbReference type="ARBA" id="ARBA00022723"/>
    </source>
</evidence>
<evidence type="ECO:0000313" key="7">
    <source>
        <dbReference type="EnsemblMetazoa" id="XP_050498716.1"/>
    </source>
</evidence>
<dbReference type="PANTHER" id="PTHR22663:SF17">
    <property type="entry name" value="RING FINGER PROTEIN NARYA-RELATED"/>
    <property type="match status" value="1"/>
</dbReference>
<evidence type="ECO:0000256" key="5">
    <source>
        <dbReference type="PROSITE-ProRule" id="PRU00175"/>
    </source>
</evidence>
<dbReference type="InterPro" id="IPR013083">
    <property type="entry name" value="Znf_RING/FYVE/PHD"/>
</dbReference>
<dbReference type="GeneID" id="126879591"/>
<evidence type="ECO:0000256" key="2">
    <source>
        <dbReference type="ARBA" id="ARBA00022771"/>
    </source>
</evidence>
<keyword evidence="8" id="KW-1185">Reference proteome</keyword>
<feature type="domain" description="RING-type" evidence="6">
    <location>
        <begin position="6"/>
        <end position="46"/>
    </location>
</feature>
<evidence type="ECO:0000313" key="8">
    <source>
        <dbReference type="Proteomes" id="UP001652700"/>
    </source>
</evidence>
<dbReference type="Gene3D" id="3.30.40.10">
    <property type="entry name" value="Zinc/RING finger domain, C3HC4 (zinc finger)"/>
    <property type="match status" value="1"/>
</dbReference>
<protein>
    <recommendedName>
        <fullName evidence="6">RING-type domain-containing protein</fullName>
    </recommendedName>
</protein>
<dbReference type="InterPro" id="IPR042123">
    <property type="entry name" value="Zip3/RNF212-like"/>
</dbReference>
<dbReference type="RefSeq" id="XP_050498716.1">
    <property type="nucleotide sequence ID" value="XM_050642759.1"/>
</dbReference>
<keyword evidence="4" id="KW-0469">Meiosis</keyword>
<reference evidence="7" key="1">
    <citation type="submission" date="2025-05" db="UniProtKB">
        <authorList>
            <consortium name="EnsemblMetazoa"/>
        </authorList>
    </citation>
    <scope>IDENTIFICATION</scope>
</reference>
<accession>A0ABM5JLA1</accession>
<dbReference type="SUPFAM" id="SSF57850">
    <property type="entry name" value="RING/U-box"/>
    <property type="match status" value="1"/>
</dbReference>
<dbReference type="Pfam" id="PF14634">
    <property type="entry name" value="zf-RING_5"/>
    <property type="match status" value="1"/>
</dbReference>
<evidence type="ECO:0000256" key="4">
    <source>
        <dbReference type="ARBA" id="ARBA00023254"/>
    </source>
</evidence>
<keyword evidence="2 5" id="KW-0863">Zinc-finger</keyword>
<dbReference type="InterPro" id="IPR017907">
    <property type="entry name" value="Znf_RING_CS"/>
</dbReference>
<proteinExistence type="predicted"/>